<dbReference type="InterPro" id="IPR036388">
    <property type="entry name" value="WH-like_DNA-bd_sf"/>
</dbReference>
<feature type="domain" description="HTH luxR-type" evidence="4">
    <location>
        <begin position="191"/>
        <end position="257"/>
    </location>
</feature>
<dbReference type="PANTHER" id="PTHR44688">
    <property type="entry name" value="DNA-BINDING TRANSCRIPTIONAL ACTIVATOR DEVR_DOSR"/>
    <property type="match status" value="1"/>
</dbReference>
<evidence type="ECO:0000313" key="6">
    <source>
        <dbReference type="Proteomes" id="UP001500518"/>
    </source>
</evidence>
<name>A0ABP9KAN1_9SPHN</name>
<reference evidence="6" key="1">
    <citation type="journal article" date="2019" name="Int. J. Syst. Evol. Microbiol.">
        <title>The Global Catalogue of Microorganisms (GCM) 10K type strain sequencing project: providing services to taxonomists for standard genome sequencing and annotation.</title>
        <authorList>
            <consortium name="The Broad Institute Genomics Platform"/>
            <consortium name="The Broad Institute Genome Sequencing Center for Infectious Disease"/>
            <person name="Wu L."/>
            <person name="Ma J."/>
        </authorList>
    </citation>
    <scope>NUCLEOTIDE SEQUENCE [LARGE SCALE GENOMIC DNA]</scope>
    <source>
        <strain evidence="6">JCM 18014</strain>
    </source>
</reference>
<keyword evidence="6" id="KW-1185">Reference proteome</keyword>
<keyword evidence="3" id="KW-0804">Transcription</keyword>
<evidence type="ECO:0000313" key="5">
    <source>
        <dbReference type="EMBL" id="GAA5054878.1"/>
    </source>
</evidence>
<evidence type="ECO:0000256" key="2">
    <source>
        <dbReference type="ARBA" id="ARBA00023125"/>
    </source>
</evidence>
<dbReference type="InterPro" id="IPR000792">
    <property type="entry name" value="Tscrpt_reg_LuxR_C"/>
</dbReference>
<accession>A0ABP9KAN1</accession>
<gene>
    <name evidence="5" type="ORF">GCM10023208_18190</name>
</gene>
<protein>
    <recommendedName>
        <fullName evidence="4">HTH luxR-type domain-containing protein</fullName>
    </recommendedName>
</protein>
<dbReference type="SUPFAM" id="SSF46894">
    <property type="entry name" value="C-terminal effector domain of the bipartite response regulators"/>
    <property type="match status" value="1"/>
</dbReference>
<dbReference type="Proteomes" id="UP001500518">
    <property type="component" value="Unassembled WGS sequence"/>
</dbReference>
<dbReference type="RefSeq" id="WP_346032800.1">
    <property type="nucleotide sequence ID" value="NZ_BAABHV010000010.1"/>
</dbReference>
<dbReference type="CDD" id="cd06170">
    <property type="entry name" value="LuxR_C_like"/>
    <property type="match status" value="1"/>
</dbReference>
<dbReference type="PRINTS" id="PR00038">
    <property type="entry name" value="HTHLUXR"/>
</dbReference>
<dbReference type="Pfam" id="PF00196">
    <property type="entry name" value="GerE"/>
    <property type="match status" value="1"/>
</dbReference>
<keyword evidence="1" id="KW-0805">Transcription regulation</keyword>
<comment type="caution">
    <text evidence="5">The sequence shown here is derived from an EMBL/GenBank/DDBJ whole genome shotgun (WGS) entry which is preliminary data.</text>
</comment>
<keyword evidence="2" id="KW-0238">DNA-binding</keyword>
<dbReference type="PANTHER" id="PTHR44688:SF16">
    <property type="entry name" value="DNA-BINDING TRANSCRIPTIONAL ACTIVATOR DEVR_DOSR"/>
    <property type="match status" value="1"/>
</dbReference>
<evidence type="ECO:0000256" key="3">
    <source>
        <dbReference type="ARBA" id="ARBA00023163"/>
    </source>
</evidence>
<evidence type="ECO:0000256" key="1">
    <source>
        <dbReference type="ARBA" id="ARBA00023015"/>
    </source>
</evidence>
<dbReference type="EMBL" id="BAABHV010000010">
    <property type="protein sequence ID" value="GAA5054878.1"/>
    <property type="molecule type" value="Genomic_DNA"/>
</dbReference>
<proteinExistence type="predicted"/>
<dbReference type="SMART" id="SM00421">
    <property type="entry name" value="HTH_LUXR"/>
    <property type="match status" value="1"/>
</dbReference>
<dbReference type="Gene3D" id="1.10.10.10">
    <property type="entry name" value="Winged helix-like DNA-binding domain superfamily/Winged helix DNA-binding domain"/>
    <property type="match status" value="1"/>
</dbReference>
<sequence length="259" mass="28303">MSPQLADFLTDLFATAASGQAMPESGDSYSRLFYRYLDAVGIEHCNFGGFELASGLGQVNEFSGSRLPEPFLEEFVAELSADDYALLKAKELGPDKPAIAFNVGLPWLDELRAFNPGSEKGQIECARHGIEDGVALIGQSPMAPGSDRERFYGFVFAGTDGSGQRAREKFHELQVASFALLDKMRPQFEATIEGFGYNLTAREREVLGALAMGLQRSQIAHRLNLSVPSIDFHLKALRGKLQAQTLAEAVAKGYRYGIL</sequence>
<dbReference type="PROSITE" id="PS50043">
    <property type="entry name" value="HTH_LUXR_2"/>
    <property type="match status" value="1"/>
</dbReference>
<evidence type="ECO:0000259" key="4">
    <source>
        <dbReference type="PROSITE" id="PS50043"/>
    </source>
</evidence>
<organism evidence="5 6">
    <name type="scientific">Erythrobacter westpacificensis</name>
    <dbReference type="NCBI Taxonomy" id="1055231"/>
    <lineage>
        <taxon>Bacteria</taxon>
        <taxon>Pseudomonadati</taxon>
        <taxon>Pseudomonadota</taxon>
        <taxon>Alphaproteobacteria</taxon>
        <taxon>Sphingomonadales</taxon>
        <taxon>Erythrobacteraceae</taxon>
        <taxon>Erythrobacter/Porphyrobacter group</taxon>
        <taxon>Erythrobacter</taxon>
    </lineage>
</organism>
<dbReference type="InterPro" id="IPR016032">
    <property type="entry name" value="Sig_transdc_resp-reg_C-effctor"/>
</dbReference>